<name>A0A136IK35_9PEZI</name>
<reference evidence="2" key="1">
    <citation type="submission" date="2016-02" db="EMBL/GenBank/DDBJ databases">
        <title>Draft genome sequence of Microdochium bolleyi, a fungal endophyte of beachgrass.</title>
        <authorList>
            <consortium name="DOE Joint Genome Institute"/>
            <person name="David A.S."/>
            <person name="May G."/>
            <person name="Haridas S."/>
            <person name="Lim J."/>
            <person name="Wang M."/>
            <person name="Labutti K."/>
            <person name="Lipzen A."/>
            <person name="Barry K."/>
            <person name="Grigoriev I.V."/>
        </authorList>
    </citation>
    <scope>NUCLEOTIDE SEQUENCE [LARGE SCALE GENOMIC DNA]</scope>
    <source>
        <strain evidence="2">J235TASD1</strain>
    </source>
</reference>
<dbReference type="InParanoid" id="A0A136IK35"/>
<dbReference type="OrthoDB" id="5034561at2759"/>
<organism evidence="1 2">
    <name type="scientific">Microdochium bolleyi</name>
    <dbReference type="NCBI Taxonomy" id="196109"/>
    <lineage>
        <taxon>Eukaryota</taxon>
        <taxon>Fungi</taxon>
        <taxon>Dikarya</taxon>
        <taxon>Ascomycota</taxon>
        <taxon>Pezizomycotina</taxon>
        <taxon>Sordariomycetes</taxon>
        <taxon>Xylariomycetidae</taxon>
        <taxon>Xylariales</taxon>
        <taxon>Microdochiaceae</taxon>
        <taxon>Microdochium</taxon>
    </lineage>
</organism>
<proteinExistence type="predicted"/>
<keyword evidence="2" id="KW-1185">Reference proteome</keyword>
<accession>A0A136IK35</accession>
<sequence>MHREDNNGLVDLLVVRRKWSSQNQLLESQSWESEAMVQCKDEKAVLSYWESKGGRDVAVLRPDIRRGFRILKASRTRRQLQVQFVGYPKEKSSWLSTAAVQVLLPQANDWIRGLIDRWDKTDRISSRE</sequence>
<dbReference type="EMBL" id="KQ964304">
    <property type="protein sequence ID" value="KXJ84989.1"/>
    <property type="molecule type" value="Genomic_DNA"/>
</dbReference>
<evidence type="ECO:0008006" key="3">
    <source>
        <dbReference type="Google" id="ProtNLM"/>
    </source>
</evidence>
<dbReference type="AlphaFoldDB" id="A0A136IK35"/>
<gene>
    <name evidence="1" type="ORF">Micbo1qcDRAFT_169763</name>
</gene>
<evidence type="ECO:0000313" key="2">
    <source>
        <dbReference type="Proteomes" id="UP000070501"/>
    </source>
</evidence>
<protein>
    <recommendedName>
        <fullName evidence="3">Chromo domain-containing protein</fullName>
    </recommendedName>
</protein>
<evidence type="ECO:0000313" key="1">
    <source>
        <dbReference type="EMBL" id="KXJ84989.1"/>
    </source>
</evidence>
<dbReference type="Proteomes" id="UP000070501">
    <property type="component" value="Unassembled WGS sequence"/>
</dbReference>